<feature type="region of interest" description="Disordered" evidence="2">
    <location>
        <begin position="647"/>
        <end position="668"/>
    </location>
</feature>
<dbReference type="GeneTree" id="ENSGT00880000138031"/>
<keyword evidence="5" id="KW-1185">Reference proteome</keyword>
<dbReference type="Proteomes" id="UP000008225">
    <property type="component" value="Chromosome 9"/>
</dbReference>
<dbReference type="InterPro" id="IPR051177">
    <property type="entry name" value="CIK-Related_Protein"/>
</dbReference>
<dbReference type="CDD" id="cd14011">
    <property type="entry name" value="PK_SCY1_like"/>
    <property type="match status" value="1"/>
</dbReference>
<organism evidence="4 5">
    <name type="scientific">Callithrix jacchus</name>
    <name type="common">White-tufted-ear marmoset</name>
    <name type="synonym">Simia Jacchus</name>
    <dbReference type="NCBI Taxonomy" id="9483"/>
    <lineage>
        <taxon>Eukaryota</taxon>
        <taxon>Metazoa</taxon>
        <taxon>Chordata</taxon>
        <taxon>Craniata</taxon>
        <taxon>Vertebrata</taxon>
        <taxon>Euteleostomi</taxon>
        <taxon>Mammalia</taxon>
        <taxon>Eutheria</taxon>
        <taxon>Euarchontoglires</taxon>
        <taxon>Primates</taxon>
        <taxon>Haplorrhini</taxon>
        <taxon>Platyrrhini</taxon>
        <taxon>Cebidae</taxon>
        <taxon>Callitrichinae</taxon>
        <taxon>Callithrix</taxon>
        <taxon>Callithrix</taxon>
    </lineage>
</organism>
<dbReference type="Gene3D" id="1.25.10.10">
    <property type="entry name" value="Leucine-rich Repeat Variant"/>
    <property type="match status" value="1"/>
</dbReference>
<gene>
    <name evidence="4" type="primary">SCYL2</name>
    <name evidence="4" type="synonym">SLC17A8</name>
</gene>
<feature type="domain" description="Protein kinase" evidence="3">
    <location>
        <begin position="32"/>
        <end position="331"/>
    </location>
</feature>
<accession>A0A8I3XE02</accession>
<evidence type="ECO:0000259" key="3">
    <source>
        <dbReference type="PROSITE" id="PS50011"/>
    </source>
</evidence>
<feature type="compositionally biased region" description="Low complexity" evidence="2">
    <location>
        <begin position="657"/>
        <end position="667"/>
    </location>
</feature>
<name>A0A8I3XE02_CALJA</name>
<proteinExistence type="inferred from homology"/>
<sequence>MESMLNKLKSTVTKVTADVTSAVMGNPVTREFDVGRHIASGGNGLAWKIFNGTKKSTKQEVAVFVFDKKLIDKYQKFEKDQIIDSLKRGVQQLTRLRHPRLLTVQHPLEESRDCLAFCTEPVFASLANVLGNWENLPSPISPDIKDYKLYDVETKYGLLQVSEGLSFLHSSVKMVHGNITPENIILNKSGAWKIMGFDFCVSSTNPSEQEPKFLCKEWDPNLPSLCLPNPEYLAPEYILSVSCETASDMYSLGTVMYAVFNKGKPIFEVNKQDIYKSFSRQLDQLSRLGSSSLTNIPEEVREHVKLLLNVTPTVRPDADQMTKRVIVQRILPCLTSEFVNPDMVPFVLPNVLLIAEECTKEEYVKLILPELGPVFKQQEPIQASNMILLIFLQKMDLLLTKTPPDEIKNSVLPMVYRALEAPSIQIQELCLNIIPTFANLIDYPSMKNALIPRIKNACLQTSSLAVRVNSLVCLGKILEYLDKWFVLDDILPFLQQIPSKEPAVLMGILGIYKCTFTHKKLGITKEQLAGKVLPHLIPLSIENNLNLNQFNSFISVIKEMLNRLESEHKTKLEQLHIMQEQQKSLDIGNQINVSEETKVTNIGNQQIDKVFNNIGADLLTGSESENKEDGLQSIHKRASLTLEEKQKLAKEQEQAQKLKSQQPLKPQVHTPIATVKQTKDLTDTLMDNMSSLTSLSVSTPKPSASSTFTSVPSTGIGMMFSTPIDNTKRNLTNGLNANMGFQTSGFSMPVNTNQNFYSSPSTVGVTKMTLGTPPTLPNFNTLSVPPAGAKQTQQRPTDMSALNNLFGPQKPKVSMNQLSQQKPNQWLNQFVPPQGSPAMGSSVMGTQMNMVGQSAFGMQGNPFFNPQNFAQPPTTMTNSTSASNDLKDLFG</sequence>
<dbReference type="FunFam" id="1.25.10.10:FF:000189">
    <property type="entry name" value="SCY1-like pseudokinase 2"/>
    <property type="match status" value="1"/>
</dbReference>
<evidence type="ECO:0000256" key="1">
    <source>
        <dbReference type="ARBA" id="ARBA00038349"/>
    </source>
</evidence>
<evidence type="ECO:0000256" key="2">
    <source>
        <dbReference type="SAM" id="MobiDB-lite"/>
    </source>
</evidence>
<dbReference type="SMART" id="SM00220">
    <property type="entry name" value="S_TKc"/>
    <property type="match status" value="1"/>
</dbReference>
<evidence type="ECO:0000313" key="4">
    <source>
        <dbReference type="Ensembl" id="ENSCJAP00000094174.1"/>
    </source>
</evidence>
<reference evidence="4" key="3">
    <citation type="submission" date="2025-09" db="UniProtKB">
        <authorList>
            <consortium name="Ensembl"/>
        </authorList>
    </citation>
    <scope>IDENTIFICATION</scope>
</reference>
<protein>
    <submittedName>
        <fullName evidence="4">SCY1 like pseudokinase 2</fullName>
    </submittedName>
</protein>
<dbReference type="SUPFAM" id="SSF48371">
    <property type="entry name" value="ARM repeat"/>
    <property type="match status" value="1"/>
</dbReference>
<feature type="compositionally biased region" description="Basic and acidic residues" evidence="2">
    <location>
        <begin position="647"/>
        <end position="656"/>
    </location>
</feature>
<dbReference type="Gene3D" id="1.10.510.10">
    <property type="entry name" value="Transferase(Phosphotransferase) domain 1"/>
    <property type="match status" value="1"/>
</dbReference>
<evidence type="ECO:0000313" key="5">
    <source>
        <dbReference type="Proteomes" id="UP000008225"/>
    </source>
</evidence>
<reference evidence="4" key="2">
    <citation type="submission" date="2025-08" db="UniProtKB">
        <authorList>
            <consortium name="Ensembl"/>
        </authorList>
    </citation>
    <scope>IDENTIFICATION</scope>
</reference>
<feature type="region of interest" description="Disordered" evidence="2">
    <location>
        <begin position="870"/>
        <end position="891"/>
    </location>
</feature>
<dbReference type="InterPro" id="IPR011989">
    <property type="entry name" value="ARM-like"/>
</dbReference>
<dbReference type="AlphaFoldDB" id="A0A8I3XE02"/>
<comment type="similarity">
    <text evidence="1">Belongs to the protein kinase superfamily.</text>
</comment>
<dbReference type="SUPFAM" id="SSF56112">
    <property type="entry name" value="Protein kinase-like (PK-like)"/>
    <property type="match status" value="1"/>
</dbReference>
<dbReference type="InterPro" id="IPR011009">
    <property type="entry name" value="Kinase-like_dom_sf"/>
</dbReference>
<feature type="compositionally biased region" description="Polar residues" evidence="2">
    <location>
        <begin position="874"/>
        <end position="884"/>
    </location>
</feature>
<dbReference type="Pfam" id="PF00069">
    <property type="entry name" value="Pkinase"/>
    <property type="match status" value="1"/>
</dbReference>
<dbReference type="FunFam" id="3.30.200.20:FF:000179">
    <property type="entry name" value="SCY1 like pseudokinase 2"/>
    <property type="match status" value="1"/>
</dbReference>
<dbReference type="Ensembl" id="ENSCJAT00000127624.1">
    <property type="protein sequence ID" value="ENSCJAP00000094174.1"/>
    <property type="gene ID" value="ENSCJAG00000002141.5"/>
</dbReference>
<dbReference type="PANTHER" id="PTHR12984">
    <property type="entry name" value="SCY1-RELATED S/T PROTEIN KINASE-LIKE"/>
    <property type="match status" value="1"/>
</dbReference>
<dbReference type="PROSITE" id="PS50011">
    <property type="entry name" value="PROTEIN_KINASE_DOM"/>
    <property type="match status" value="1"/>
</dbReference>
<dbReference type="InterPro" id="IPR000719">
    <property type="entry name" value="Prot_kinase_dom"/>
</dbReference>
<dbReference type="GO" id="GO:0004672">
    <property type="term" value="F:protein kinase activity"/>
    <property type="evidence" value="ECO:0007669"/>
    <property type="project" value="InterPro"/>
</dbReference>
<dbReference type="InterPro" id="IPR016024">
    <property type="entry name" value="ARM-type_fold"/>
</dbReference>
<dbReference type="PANTHER" id="PTHR12984:SF6">
    <property type="entry name" value="SCY1-LIKE PROTEIN 2"/>
    <property type="match status" value="1"/>
</dbReference>
<dbReference type="GO" id="GO:0005524">
    <property type="term" value="F:ATP binding"/>
    <property type="evidence" value="ECO:0007669"/>
    <property type="project" value="InterPro"/>
</dbReference>
<reference evidence="4 5" key="1">
    <citation type="submission" date="2009-03" db="EMBL/GenBank/DDBJ databases">
        <authorList>
            <person name="Warren W."/>
            <person name="Ye L."/>
            <person name="Minx P."/>
            <person name="Worley K."/>
            <person name="Gibbs R."/>
            <person name="Wilson R.K."/>
        </authorList>
    </citation>
    <scope>NUCLEOTIDE SEQUENCE [LARGE SCALE GENOMIC DNA]</scope>
</reference>
<dbReference type="Gene3D" id="3.30.200.20">
    <property type="entry name" value="Phosphorylase Kinase, domain 1"/>
    <property type="match status" value="1"/>
</dbReference>